<gene>
    <name evidence="2" type="ORF">M2A_3087</name>
</gene>
<comment type="caution">
    <text evidence="2">The sequence shown here is derived from an EMBL/GenBank/DDBJ whole genome shotgun (WGS) entry which is preliminary data.</text>
</comment>
<dbReference type="Proteomes" id="UP000028702">
    <property type="component" value="Unassembled WGS sequence"/>
</dbReference>
<dbReference type="eggNOG" id="COG5470">
    <property type="taxonomic scope" value="Bacteria"/>
</dbReference>
<proteinExistence type="predicted"/>
<reference evidence="2 3" key="1">
    <citation type="submission" date="2014-07" db="EMBL/GenBank/DDBJ databases">
        <title>Tepidicaulis marinum gen. nov., sp. nov., a novel marine bacterium denitrifying nitrate to nitrous oxide strictly under microaerobic conditions.</title>
        <authorList>
            <person name="Takeuchi M."/>
            <person name="Yamagishi T."/>
            <person name="Kamagata Y."/>
            <person name="Oshima K."/>
            <person name="Hattori M."/>
            <person name="Katayama T."/>
            <person name="Hanada S."/>
            <person name="Tamaki H."/>
            <person name="Marumo K."/>
            <person name="Maeda H."/>
            <person name="Nedachi M."/>
            <person name="Iwasaki W."/>
            <person name="Suwa Y."/>
            <person name="Sakata S."/>
        </authorList>
    </citation>
    <scope>NUCLEOTIDE SEQUENCE [LARGE SCALE GENOMIC DNA]</scope>
    <source>
        <strain evidence="2 3">MA2</strain>
    </source>
</reference>
<dbReference type="InterPro" id="IPR010753">
    <property type="entry name" value="DUF1330"/>
</dbReference>
<dbReference type="SUPFAM" id="SSF54909">
    <property type="entry name" value="Dimeric alpha+beta barrel"/>
    <property type="match status" value="1"/>
</dbReference>
<dbReference type="STRING" id="1333998.M2A_3087"/>
<dbReference type="Pfam" id="PF07045">
    <property type="entry name" value="DUF1330"/>
    <property type="match status" value="1"/>
</dbReference>
<evidence type="ECO:0000313" key="2">
    <source>
        <dbReference type="EMBL" id="GAK46588.1"/>
    </source>
</evidence>
<feature type="domain" description="DUF1330" evidence="1">
    <location>
        <begin position="58"/>
        <end position="137"/>
    </location>
</feature>
<dbReference type="Gene3D" id="3.30.70.100">
    <property type="match status" value="1"/>
</dbReference>
<protein>
    <submittedName>
        <fullName evidence="2">Conserved protein</fullName>
    </submittedName>
</protein>
<evidence type="ECO:0000259" key="1">
    <source>
        <dbReference type="Pfam" id="PF07045"/>
    </source>
</evidence>
<evidence type="ECO:0000313" key="3">
    <source>
        <dbReference type="Proteomes" id="UP000028702"/>
    </source>
</evidence>
<dbReference type="EMBL" id="BBIO01000021">
    <property type="protein sequence ID" value="GAK46588.1"/>
    <property type="molecule type" value="Genomic_DNA"/>
</dbReference>
<name>A0A081BEX0_9HYPH</name>
<organism evidence="2 3">
    <name type="scientific">Tepidicaulis marinus</name>
    <dbReference type="NCBI Taxonomy" id="1333998"/>
    <lineage>
        <taxon>Bacteria</taxon>
        <taxon>Pseudomonadati</taxon>
        <taxon>Pseudomonadota</taxon>
        <taxon>Alphaproteobacteria</taxon>
        <taxon>Hyphomicrobiales</taxon>
        <taxon>Parvibaculaceae</taxon>
        <taxon>Tepidicaulis</taxon>
    </lineage>
</organism>
<accession>A0A081BEX0</accession>
<keyword evidence="3" id="KW-1185">Reference proteome</keyword>
<dbReference type="RefSeq" id="WP_052379546.1">
    <property type="nucleotide sequence ID" value="NZ_BBIO01000021.1"/>
</dbReference>
<dbReference type="AlphaFoldDB" id="A0A081BEX0"/>
<sequence length="140" mass="15026">MQKAIPQNRLDALIAAYGEDRAGTGAVPSPAQWQALAALDPAKPVTLINYFKLAPQGNEAMMNYAAVSMPALEKLGGRFLLTAPFAGTLMGGAEDWDMIAIGTYPEARLVFALFEDPAYREAYAHRKAACLRQKVLIAAG</sequence>
<dbReference type="InterPro" id="IPR011008">
    <property type="entry name" value="Dimeric_a/b-barrel"/>
</dbReference>